<comment type="caution">
    <text evidence="2">The sequence shown here is derived from an EMBL/GenBank/DDBJ whole genome shotgun (WGS) entry which is preliminary data.</text>
</comment>
<protein>
    <submittedName>
        <fullName evidence="2">Uncharacterized protein</fullName>
    </submittedName>
</protein>
<dbReference type="STRING" id="155417.A0A4V1XC37"/>
<evidence type="ECO:0000256" key="1">
    <source>
        <dbReference type="SAM" id="MobiDB-lite"/>
    </source>
</evidence>
<keyword evidence="3" id="KW-1185">Reference proteome</keyword>
<reference evidence="2 3" key="1">
    <citation type="submission" date="2018-06" db="EMBL/GenBank/DDBJ databases">
        <title>Complete Genomes of Monosporascus.</title>
        <authorList>
            <person name="Robinson A.J."/>
            <person name="Natvig D.O."/>
        </authorList>
    </citation>
    <scope>NUCLEOTIDE SEQUENCE [LARGE SCALE GENOMIC DNA]</scope>
    <source>
        <strain evidence="2 3">CBS 110550</strain>
    </source>
</reference>
<evidence type="ECO:0000313" key="2">
    <source>
        <dbReference type="EMBL" id="RYP08389.1"/>
    </source>
</evidence>
<dbReference type="Proteomes" id="UP000293360">
    <property type="component" value="Unassembled WGS sequence"/>
</dbReference>
<evidence type="ECO:0000313" key="3">
    <source>
        <dbReference type="Proteomes" id="UP000293360"/>
    </source>
</evidence>
<dbReference type="AlphaFoldDB" id="A0A4V1XC37"/>
<dbReference type="OrthoDB" id="4900256at2759"/>
<feature type="region of interest" description="Disordered" evidence="1">
    <location>
        <begin position="228"/>
        <end position="257"/>
    </location>
</feature>
<name>A0A4V1XC37_9PEZI</name>
<gene>
    <name evidence="2" type="ORF">DL764_001958</name>
</gene>
<accession>A0A4V1XC37</accession>
<feature type="region of interest" description="Disordered" evidence="1">
    <location>
        <begin position="1"/>
        <end position="54"/>
    </location>
</feature>
<organism evidence="2 3">
    <name type="scientific">Monosporascus ibericus</name>
    <dbReference type="NCBI Taxonomy" id="155417"/>
    <lineage>
        <taxon>Eukaryota</taxon>
        <taxon>Fungi</taxon>
        <taxon>Dikarya</taxon>
        <taxon>Ascomycota</taxon>
        <taxon>Pezizomycotina</taxon>
        <taxon>Sordariomycetes</taxon>
        <taxon>Xylariomycetidae</taxon>
        <taxon>Xylariales</taxon>
        <taxon>Xylariales incertae sedis</taxon>
        <taxon>Monosporascus</taxon>
    </lineage>
</organism>
<dbReference type="EMBL" id="QJNU01000065">
    <property type="protein sequence ID" value="RYP08389.1"/>
    <property type="molecule type" value="Genomic_DNA"/>
</dbReference>
<sequence>MTEPSTTANGADGSPAPQGQQGDPEEVLPLTTFTPAMFVEAQEDFTQPPPPLAPTATARLEEALAGIDSHAKAVQENMFSLVVREKNRLRQEVRKRMKDAPVELRDRLSVVSEEGEEKVLDHLQAPGLVLFPPDYKHLDYEEVVQLQRRAVEEAGRFRELDQGDQSRFEVGNITRHHLEFRNAVPFRTPPRDYYKVRALDVVYLAMQNLEGYAEQVPSVKDMRRKAAAEEVRENLSAMAPPANNPGTDAGGDPMDID</sequence>
<proteinExistence type="predicted"/>